<comment type="caution">
    <text evidence="2">The sequence shown here is derived from an EMBL/GenBank/DDBJ whole genome shotgun (WGS) entry which is preliminary data.</text>
</comment>
<dbReference type="AlphaFoldDB" id="A0A1F6V118"/>
<keyword evidence="1" id="KW-0812">Transmembrane</keyword>
<name>A0A1F6V118_9BACT</name>
<feature type="transmembrane region" description="Helical" evidence="1">
    <location>
        <begin position="122"/>
        <end position="143"/>
    </location>
</feature>
<evidence type="ECO:0000313" key="2">
    <source>
        <dbReference type="EMBL" id="OGI63461.1"/>
    </source>
</evidence>
<reference evidence="2 3" key="1">
    <citation type="journal article" date="2016" name="Nat. Commun.">
        <title>Thousands of microbial genomes shed light on interconnected biogeochemical processes in an aquifer system.</title>
        <authorList>
            <person name="Anantharaman K."/>
            <person name="Brown C.T."/>
            <person name="Hug L.A."/>
            <person name="Sharon I."/>
            <person name="Castelle C.J."/>
            <person name="Probst A.J."/>
            <person name="Thomas B.C."/>
            <person name="Singh A."/>
            <person name="Wilkins M.J."/>
            <person name="Karaoz U."/>
            <person name="Brodie E.L."/>
            <person name="Williams K.H."/>
            <person name="Hubbard S.S."/>
            <person name="Banfield J.F."/>
        </authorList>
    </citation>
    <scope>NUCLEOTIDE SEQUENCE [LARGE SCALE GENOMIC DNA]</scope>
</reference>
<dbReference type="EMBL" id="MFTN01000003">
    <property type="protein sequence ID" value="OGI63461.1"/>
    <property type="molecule type" value="Genomic_DNA"/>
</dbReference>
<feature type="transmembrane region" description="Helical" evidence="1">
    <location>
        <begin position="61"/>
        <end position="79"/>
    </location>
</feature>
<gene>
    <name evidence="2" type="ORF">A2818_00585</name>
</gene>
<keyword evidence="1" id="KW-1133">Transmembrane helix</keyword>
<organism evidence="2 3">
    <name type="scientific">Candidatus Nomurabacteria bacterium RIFCSPHIGHO2_01_FULL_40_12</name>
    <dbReference type="NCBI Taxonomy" id="1801737"/>
    <lineage>
        <taxon>Bacteria</taxon>
        <taxon>Candidatus Nomuraibacteriota</taxon>
    </lineage>
</organism>
<dbReference type="Proteomes" id="UP000177602">
    <property type="component" value="Unassembled WGS sequence"/>
</dbReference>
<proteinExistence type="predicted"/>
<evidence type="ECO:0000256" key="1">
    <source>
        <dbReference type="SAM" id="Phobius"/>
    </source>
</evidence>
<accession>A0A1F6V118</accession>
<sequence length="144" mass="16685">MDFKKYIDREERLLGYSLLRRNASDGRRNETKQSTAIKTPRVSGVFFVCAIIKPMSHTFKTILATLSLIIFIPISFVLFSAQSAFPETCYRIGCFMDKLLAYVGLFVLITYFLYLKQRRDLFFWLTVIPFFLLLSAMAIGLLLK</sequence>
<keyword evidence="1" id="KW-0472">Membrane</keyword>
<protein>
    <submittedName>
        <fullName evidence="2">Uncharacterized protein</fullName>
    </submittedName>
</protein>
<feature type="transmembrane region" description="Helical" evidence="1">
    <location>
        <begin position="99"/>
        <end position="115"/>
    </location>
</feature>
<evidence type="ECO:0000313" key="3">
    <source>
        <dbReference type="Proteomes" id="UP000177602"/>
    </source>
</evidence>